<dbReference type="InterPro" id="IPR000182">
    <property type="entry name" value="GNAT_dom"/>
</dbReference>
<dbReference type="Pfam" id="PF13673">
    <property type="entry name" value="Acetyltransf_10"/>
    <property type="match status" value="1"/>
</dbReference>
<gene>
    <name evidence="2" type="ORF">FOC49_02295</name>
</gene>
<keyword evidence="3" id="KW-1185">Reference proteome</keyword>
<organism evidence="2 3">
    <name type="scientific">Gemella morbillorum</name>
    <dbReference type="NCBI Taxonomy" id="29391"/>
    <lineage>
        <taxon>Bacteria</taxon>
        <taxon>Bacillati</taxon>
        <taxon>Bacillota</taxon>
        <taxon>Bacilli</taxon>
        <taxon>Bacillales</taxon>
        <taxon>Gemellaceae</taxon>
        <taxon>Gemella</taxon>
    </lineage>
</organism>
<evidence type="ECO:0000313" key="2">
    <source>
        <dbReference type="EMBL" id="QGS09912.1"/>
    </source>
</evidence>
<feature type="domain" description="N-acetyltransferase" evidence="1">
    <location>
        <begin position="2"/>
        <end position="151"/>
    </location>
</feature>
<dbReference type="Gene3D" id="3.40.630.30">
    <property type="match status" value="1"/>
</dbReference>
<dbReference type="InterPro" id="IPR016181">
    <property type="entry name" value="Acyl_CoA_acyltransferase"/>
</dbReference>
<name>A0AAP9KU55_9BACL</name>
<evidence type="ECO:0000259" key="1">
    <source>
        <dbReference type="PROSITE" id="PS51186"/>
    </source>
</evidence>
<dbReference type="CDD" id="cd04301">
    <property type="entry name" value="NAT_SF"/>
    <property type="match status" value="1"/>
</dbReference>
<dbReference type="AlphaFoldDB" id="A0AAP9KU55"/>
<dbReference type="GO" id="GO:0016747">
    <property type="term" value="F:acyltransferase activity, transferring groups other than amino-acyl groups"/>
    <property type="evidence" value="ECO:0007669"/>
    <property type="project" value="InterPro"/>
</dbReference>
<reference evidence="2 3" key="1">
    <citation type="submission" date="2019-11" db="EMBL/GenBank/DDBJ databases">
        <title>FDA dAtabase for Regulatory Grade micrObial Sequences (FDA-ARGOS): Supporting development and validation of Infectious Disease Dx tests.</title>
        <authorList>
            <person name="Turner S."/>
            <person name="Byrd R."/>
            <person name="Tallon L."/>
            <person name="Sadzewicz L."/>
            <person name="Vavikolanu K."/>
            <person name="Mehta A."/>
            <person name="Aluvathingal J."/>
            <person name="Nadendla S."/>
            <person name="Myers T."/>
            <person name="Yan Y."/>
            <person name="Sichtig H."/>
        </authorList>
    </citation>
    <scope>NUCLEOTIDE SEQUENCE [LARGE SCALE GENOMIC DNA]</scope>
    <source>
        <strain evidence="2 3">FDAARGOS_741</strain>
    </source>
</reference>
<dbReference type="Proteomes" id="UP000425411">
    <property type="component" value="Chromosome"/>
</dbReference>
<proteinExistence type="predicted"/>
<sequence length="151" mass="16903">MIKILNNEKDLKLGFALRKEVFVKEQNVPLEIEIDEKDYLSSTVHIGYYDNEKLVGVARITDLDTNVIHIGRVAIAKSHRGLGLGAELISSCESVITLITSKSTVPAPFTIELSSQLHAEKFYKKLGYTRANNTVYLEAGIQHIDMEKTII</sequence>
<evidence type="ECO:0000313" key="3">
    <source>
        <dbReference type="Proteomes" id="UP000425411"/>
    </source>
</evidence>
<dbReference type="SUPFAM" id="SSF55729">
    <property type="entry name" value="Acyl-CoA N-acyltransferases (Nat)"/>
    <property type="match status" value="1"/>
</dbReference>
<dbReference type="PROSITE" id="PS51186">
    <property type="entry name" value="GNAT"/>
    <property type="match status" value="1"/>
</dbReference>
<accession>A0AAP9KU55</accession>
<dbReference type="EMBL" id="CP046314">
    <property type="protein sequence ID" value="QGS09912.1"/>
    <property type="molecule type" value="Genomic_DNA"/>
</dbReference>
<protein>
    <submittedName>
        <fullName evidence="2">GNAT family N-acetyltransferase</fullName>
    </submittedName>
</protein>